<evidence type="ECO:0000313" key="1">
    <source>
        <dbReference type="EMBL" id="SVC10700.1"/>
    </source>
</evidence>
<organism evidence="1">
    <name type="scientific">marine metagenome</name>
    <dbReference type="NCBI Taxonomy" id="408172"/>
    <lineage>
        <taxon>unclassified sequences</taxon>
        <taxon>metagenomes</taxon>
        <taxon>ecological metagenomes</taxon>
    </lineage>
</organism>
<accession>A0A382JEX8</accession>
<name>A0A382JEX8_9ZZZZ</name>
<dbReference type="AlphaFoldDB" id="A0A382JEX8"/>
<gene>
    <name evidence="1" type="ORF">METZ01_LOCUS263554</name>
</gene>
<proteinExistence type="predicted"/>
<sequence length="166" mass="17960">MTNCLNKTGSASLSEADLRSFGRSTGLRLKGKDPEKYGSIVRALEAGCSLRELARIFKISKNTAGAICLRELGQEGLKKATIRNLQRLVHESSSDLLDSIDDLSPMQKATVMGIAADKLDGMTEPRLETPSLQVNQIQLTANISDEAVSRLVETAINKSAKKTIDV</sequence>
<dbReference type="EMBL" id="UINC01073943">
    <property type="protein sequence ID" value="SVC10700.1"/>
    <property type="molecule type" value="Genomic_DNA"/>
</dbReference>
<protein>
    <submittedName>
        <fullName evidence="1">Uncharacterized protein</fullName>
    </submittedName>
</protein>
<reference evidence="1" key="1">
    <citation type="submission" date="2018-05" db="EMBL/GenBank/DDBJ databases">
        <authorList>
            <person name="Lanie J.A."/>
            <person name="Ng W.-L."/>
            <person name="Kazmierczak K.M."/>
            <person name="Andrzejewski T.M."/>
            <person name="Davidsen T.M."/>
            <person name="Wayne K.J."/>
            <person name="Tettelin H."/>
            <person name="Glass J.I."/>
            <person name="Rusch D."/>
            <person name="Podicherti R."/>
            <person name="Tsui H.-C.T."/>
            <person name="Winkler M.E."/>
        </authorList>
    </citation>
    <scope>NUCLEOTIDE SEQUENCE</scope>
</reference>